<accession>A0A6S7IUZ0</accession>
<name>A0A6S7IUZ0_PARCT</name>
<dbReference type="Pfam" id="PF00078">
    <property type="entry name" value="RVT_1"/>
    <property type="match status" value="1"/>
</dbReference>
<protein>
    <recommendedName>
        <fullName evidence="1">Reverse transcriptase domain-containing protein</fullName>
    </recommendedName>
</protein>
<dbReference type="EMBL" id="CACRXK020012364">
    <property type="protein sequence ID" value="CAB4023194.1"/>
    <property type="molecule type" value="Genomic_DNA"/>
</dbReference>
<organism evidence="2 3">
    <name type="scientific">Paramuricea clavata</name>
    <name type="common">Red gorgonian</name>
    <name type="synonym">Violescent sea-whip</name>
    <dbReference type="NCBI Taxonomy" id="317549"/>
    <lineage>
        <taxon>Eukaryota</taxon>
        <taxon>Metazoa</taxon>
        <taxon>Cnidaria</taxon>
        <taxon>Anthozoa</taxon>
        <taxon>Octocorallia</taxon>
        <taxon>Malacalcyonacea</taxon>
        <taxon>Plexauridae</taxon>
        <taxon>Paramuricea</taxon>
    </lineage>
</organism>
<dbReference type="PANTHER" id="PTHR47510">
    <property type="entry name" value="REVERSE TRANSCRIPTASE DOMAIN-CONTAINING PROTEIN"/>
    <property type="match status" value="1"/>
</dbReference>
<dbReference type="InterPro" id="IPR043502">
    <property type="entry name" value="DNA/RNA_pol_sf"/>
</dbReference>
<comment type="caution">
    <text evidence="2">The sequence shown here is derived from an EMBL/GenBank/DDBJ whole genome shotgun (WGS) entry which is preliminary data.</text>
</comment>
<evidence type="ECO:0000313" key="3">
    <source>
        <dbReference type="Proteomes" id="UP001152795"/>
    </source>
</evidence>
<feature type="domain" description="Reverse transcriptase" evidence="1">
    <location>
        <begin position="139"/>
        <end position="243"/>
    </location>
</feature>
<dbReference type="Proteomes" id="UP001152795">
    <property type="component" value="Unassembled WGS sequence"/>
</dbReference>
<dbReference type="InterPro" id="IPR000477">
    <property type="entry name" value="RT_dom"/>
</dbReference>
<proteinExistence type="predicted"/>
<dbReference type="AlphaFoldDB" id="A0A6S7IUZ0"/>
<evidence type="ECO:0000259" key="1">
    <source>
        <dbReference type="Pfam" id="PF00078"/>
    </source>
</evidence>
<dbReference type="OrthoDB" id="426210at2759"/>
<evidence type="ECO:0000313" key="2">
    <source>
        <dbReference type="EMBL" id="CAB4023194.1"/>
    </source>
</evidence>
<gene>
    <name evidence="2" type="ORF">PACLA_8A052870</name>
</gene>
<dbReference type="PANTHER" id="PTHR47510:SF3">
    <property type="entry name" value="ENDO_EXONUCLEASE_PHOSPHATASE DOMAIN-CONTAINING PROTEIN"/>
    <property type="match status" value="1"/>
</dbReference>
<keyword evidence="3" id="KW-1185">Reference proteome</keyword>
<sequence>MFWKYHKAILHHHTSLNPTITLNNRTAKSPKEKAELFNTYFCSVFRPAKTTMNPDNSTSFLISSSQLSDITISEEEVAEHLYHLDPSKATGPDGIPGRILKECSAIIAPSLCSLFYHSLRTGSVPSEWKSANVTPVHKKEKNEPATNYRPISLLSIISKVLGRCVCIRFYDHVRVMINDAQHGRNGFLHGRSCITQLLTTLHRIVQLLYNNIQTDVIFLDFAKAFNSVDHNILLMKLRMYGISGNL</sequence>
<dbReference type="SUPFAM" id="SSF56672">
    <property type="entry name" value="DNA/RNA polymerases"/>
    <property type="match status" value="1"/>
</dbReference>
<reference evidence="2" key="1">
    <citation type="submission" date="2020-04" db="EMBL/GenBank/DDBJ databases">
        <authorList>
            <person name="Alioto T."/>
            <person name="Alioto T."/>
            <person name="Gomez Garrido J."/>
        </authorList>
    </citation>
    <scope>NUCLEOTIDE SEQUENCE</scope>
    <source>
        <strain evidence="2">A484AB</strain>
    </source>
</reference>